<dbReference type="GO" id="GO:0032993">
    <property type="term" value="C:protein-DNA complex"/>
    <property type="evidence" value="ECO:0007669"/>
    <property type="project" value="TreeGrafter"/>
</dbReference>
<dbReference type="InterPro" id="IPR011006">
    <property type="entry name" value="CheY-like_superfamily"/>
</dbReference>
<protein>
    <submittedName>
        <fullName evidence="10">DNA-binding response regulator</fullName>
    </submittedName>
</protein>
<dbReference type="PROSITE" id="PS51755">
    <property type="entry name" value="OMPR_PHOB"/>
    <property type="match status" value="1"/>
</dbReference>
<dbReference type="SMART" id="SM00448">
    <property type="entry name" value="REC"/>
    <property type="match status" value="1"/>
</dbReference>
<dbReference type="Proteomes" id="UP000238762">
    <property type="component" value="Unassembled WGS sequence"/>
</dbReference>
<reference evidence="10 11" key="1">
    <citation type="submission" date="2018-02" db="EMBL/GenBank/DDBJ databases">
        <authorList>
            <person name="Cohen D.B."/>
            <person name="Kent A.D."/>
        </authorList>
    </citation>
    <scope>NUCLEOTIDE SEQUENCE [LARGE SCALE GENOMIC DNA]</scope>
    <source>
        <strain evidence="10 11">CCAP 1448/3</strain>
    </source>
</reference>
<dbReference type="GO" id="GO:0006355">
    <property type="term" value="P:regulation of DNA-templated transcription"/>
    <property type="evidence" value="ECO:0007669"/>
    <property type="project" value="InterPro"/>
</dbReference>
<dbReference type="AlphaFoldDB" id="A0A2T1C8X0"/>
<evidence type="ECO:0000256" key="6">
    <source>
        <dbReference type="PROSITE-ProRule" id="PRU00169"/>
    </source>
</evidence>
<dbReference type="SUPFAM" id="SSF46894">
    <property type="entry name" value="C-terminal effector domain of the bipartite response regulators"/>
    <property type="match status" value="1"/>
</dbReference>
<evidence type="ECO:0000256" key="1">
    <source>
        <dbReference type="ARBA" id="ARBA00022553"/>
    </source>
</evidence>
<dbReference type="PANTHER" id="PTHR48111:SF15">
    <property type="entry name" value="OMPR SUBFAMILY"/>
    <property type="match status" value="1"/>
</dbReference>
<dbReference type="FunFam" id="3.40.50.2300:FF:000002">
    <property type="entry name" value="DNA-binding response regulator PhoP"/>
    <property type="match status" value="1"/>
</dbReference>
<evidence type="ECO:0000256" key="4">
    <source>
        <dbReference type="ARBA" id="ARBA00023125"/>
    </source>
</evidence>
<dbReference type="SMART" id="SM00862">
    <property type="entry name" value="Trans_reg_C"/>
    <property type="match status" value="1"/>
</dbReference>
<dbReference type="OrthoDB" id="516439at2"/>
<proteinExistence type="predicted"/>
<dbReference type="Pfam" id="PF00486">
    <property type="entry name" value="Trans_reg_C"/>
    <property type="match status" value="1"/>
</dbReference>
<organism evidence="10 11">
    <name type="scientific">Merismopedia glauca CCAP 1448/3</name>
    <dbReference type="NCBI Taxonomy" id="1296344"/>
    <lineage>
        <taxon>Bacteria</taxon>
        <taxon>Bacillati</taxon>
        <taxon>Cyanobacteriota</taxon>
        <taxon>Cyanophyceae</taxon>
        <taxon>Synechococcales</taxon>
        <taxon>Merismopediaceae</taxon>
        <taxon>Merismopedia</taxon>
    </lineage>
</organism>
<dbReference type="GO" id="GO:0000156">
    <property type="term" value="F:phosphorelay response regulator activity"/>
    <property type="evidence" value="ECO:0007669"/>
    <property type="project" value="TreeGrafter"/>
</dbReference>
<evidence type="ECO:0000259" key="9">
    <source>
        <dbReference type="PROSITE" id="PS51755"/>
    </source>
</evidence>
<accession>A0A2T1C8X0</accession>
<feature type="modified residue" description="4-aspartylphosphate" evidence="6">
    <location>
        <position position="51"/>
    </location>
</feature>
<evidence type="ECO:0000256" key="3">
    <source>
        <dbReference type="ARBA" id="ARBA00023015"/>
    </source>
</evidence>
<dbReference type="InterPro" id="IPR001789">
    <property type="entry name" value="Sig_transdc_resp-reg_receiver"/>
</dbReference>
<reference evidence="10 11" key="2">
    <citation type="submission" date="2018-03" db="EMBL/GenBank/DDBJ databases">
        <title>The ancient ancestry and fast evolution of plastids.</title>
        <authorList>
            <person name="Moore K.R."/>
            <person name="Magnabosco C."/>
            <person name="Momper L."/>
            <person name="Gold D.A."/>
            <person name="Bosak T."/>
            <person name="Fournier G.P."/>
        </authorList>
    </citation>
    <scope>NUCLEOTIDE SEQUENCE [LARGE SCALE GENOMIC DNA]</scope>
    <source>
        <strain evidence="10 11">CCAP 1448/3</strain>
    </source>
</reference>
<dbReference type="InterPro" id="IPR039420">
    <property type="entry name" value="WalR-like"/>
</dbReference>
<feature type="domain" description="OmpR/PhoB-type" evidence="9">
    <location>
        <begin position="124"/>
        <end position="223"/>
    </location>
</feature>
<gene>
    <name evidence="10" type="ORF">C7B64_03395</name>
</gene>
<dbReference type="Gene3D" id="1.10.10.10">
    <property type="entry name" value="Winged helix-like DNA-binding domain superfamily/Winged helix DNA-binding domain"/>
    <property type="match status" value="1"/>
</dbReference>
<keyword evidence="1 6" id="KW-0597">Phosphoprotein</keyword>
<dbReference type="RefSeq" id="WP_106287241.1">
    <property type="nucleotide sequence ID" value="NZ_CAWNTC010000177.1"/>
</dbReference>
<keyword evidence="2" id="KW-0902">Two-component regulatory system</keyword>
<dbReference type="CDD" id="cd19935">
    <property type="entry name" value="REC_OmpR_CusR-like"/>
    <property type="match status" value="1"/>
</dbReference>
<feature type="domain" description="Response regulatory" evidence="8">
    <location>
        <begin position="2"/>
        <end position="116"/>
    </location>
</feature>
<dbReference type="InterPro" id="IPR036388">
    <property type="entry name" value="WH-like_DNA-bd_sf"/>
</dbReference>
<keyword evidence="4 7" id="KW-0238">DNA-binding</keyword>
<dbReference type="GO" id="GO:0005829">
    <property type="term" value="C:cytosol"/>
    <property type="evidence" value="ECO:0007669"/>
    <property type="project" value="TreeGrafter"/>
</dbReference>
<keyword evidence="11" id="KW-1185">Reference proteome</keyword>
<evidence type="ECO:0000256" key="2">
    <source>
        <dbReference type="ARBA" id="ARBA00023012"/>
    </source>
</evidence>
<dbReference type="PANTHER" id="PTHR48111">
    <property type="entry name" value="REGULATOR OF RPOS"/>
    <property type="match status" value="1"/>
</dbReference>
<sequence>MRILLVEDDDRIAKPLAEDLRHQHHVVDVASDGIEGWHCTQAVAYDLILLDLMLPKLDGIALCQQLRSSQYKGFVLMLTALDTTTDKVMGLDAGADDYLVKPFELEELSARIRALSRRPVNLQKPHLRYGPLEINQTSHTVTYAGTVLNLTPKEYLILECFLGHPTQVFTRSMLLDKLWELEQISGENTIKTHITNLRQKLKAAGSNKATIQTVYGVGYRFVQDFE</sequence>
<dbReference type="CDD" id="cd00383">
    <property type="entry name" value="trans_reg_C"/>
    <property type="match status" value="1"/>
</dbReference>
<comment type="caution">
    <text evidence="10">The sequence shown here is derived from an EMBL/GenBank/DDBJ whole genome shotgun (WGS) entry which is preliminary data.</text>
</comment>
<dbReference type="SUPFAM" id="SSF52172">
    <property type="entry name" value="CheY-like"/>
    <property type="match status" value="1"/>
</dbReference>
<dbReference type="InterPro" id="IPR001867">
    <property type="entry name" value="OmpR/PhoB-type_DNA-bd"/>
</dbReference>
<dbReference type="Pfam" id="PF00072">
    <property type="entry name" value="Response_reg"/>
    <property type="match status" value="1"/>
</dbReference>
<dbReference type="GO" id="GO:0000976">
    <property type="term" value="F:transcription cis-regulatory region binding"/>
    <property type="evidence" value="ECO:0007669"/>
    <property type="project" value="TreeGrafter"/>
</dbReference>
<evidence type="ECO:0000313" key="10">
    <source>
        <dbReference type="EMBL" id="PSB04608.1"/>
    </source>
</evidence>
<dbReference type="PROSITE" id="PS50110">
    <property type="entry name" value="RESPONSE_REGULATORY"/>
    <property type="match status" value="1"/>
</dbReference>
<name>A0A2T1C8X0_9CYAN</name>
<keyword evidence="3" id="KW-0805">Transcription regulation</keyword>
<evidence type="ECO:0000256" key="5">
    <source>
        <dbReference type="ARBA" id="ARBA00023163"/>
    </source>
</evidence>
<dbReference type="EMBL" id="PVWJ01000010">
    <property type="protein sequence ID" value="PSB04608.1"/>
    <property type="molecule type" value="Genomic_DNA"/>
</dbReference>
<dbReference type="FunFam" id="1.10.10.10:FF:000018">
    <property type="entry name" value="DNA-binding response regulator ResD"/>
    <property type="match status" value="1"/>
</dbReference>
<keyword evidence="5" id="KW-0804">Transcription</keyword>
<evidence type="ECO:0000259" key="8">
    <source>
        <dbReference type="PROSITE" id="PS50110"/>
    </source>
</evidence>
<feature type="DNA-binding region" description="OmpR/PhoB-type" evidence="7">
    <location>
        <begin position="124"/>
        <end position="223"/>
    </location>
</feature>
<dbReference type="Gene3D" id="3.40.50.2300">
    <property type="match status" value="1"/>
</dbReference>
<dbReference type="Gene3D" id="6.10.250.690">
    <property type="match status" value="1"/>
</dbReference>
<evidence type="ECO:0000313" key="11">
    <source>
        <dbReference type="Proteomes" id="UP000238762"/>
    </source>
</evidence>
<dbReference type="InterPro" id="IPR016032">
    <property type="entry name" value="Sig_transdc_resp-reg_C-effctor"/>
</dbReference>
<evidence type="ECO:0000256" key="7">
    <source>
        <dbReference type="PROSITE-ProRule" id="PRU01091"/>
    </source>
</evidence>